<keyword evidence="2" id="KW-1185">Reference proteome</keyword>
<dbReference type="AlphaFoldDB" id="A0AAD9V6L5"/>
<evidence type="ECO:0000313" key="1">
    <source>
        <dbReference type="EMBL" id="KAK2563208.1"/>
    </source>
</evidence>
<reference evidence="1" key="1">
    <citation type="journal article" date="2023" name="G3 (Bethesda)">
        <title>Whole genome assembly and annotation of the endangered Caribbean coral Acropora cervicornis.</title>
        <authorList>
            <person name="Selwyn J.D."/>
            <person name="Vollmer S.V."/>
        </authorList>
    </citation>
    <scope>NUCLEOTIDE SEQUENCE</scope>
    <source>
        <strain evidence="1">K2</strain>
    </source>
</reference>
<comment type="caution">
    <text evidence="1">The sequence shown here is derived from an EMBL/GenBank/DDBJ whole genome shotgun (WGS) entry which is preliminary data.</text>
</comment>
<accession>A0AAD9V6L5</accession>
<dbReference type="EMBL" id="JARQWQ010000026">
    <property type="protein sequence ID" value="KAK2563208.1"/>
    <property type="molecule type" value="Genomic_DNA"/>
</dbReference>
<organism evidence="1 2">
    <name type="scientific">Acropora cervicornis</name>
    <name type="common">Staghorn coral</name>
    <dbReference type="NCBI Taxonomy" id="6130"/>
    <lineage>
        <taxon>Eukaryota</taxon>
        <taxon>Metazoa</taxon>
        <taxon>Cnidaria</taxon>
        <taxon>Anthozoa</taxon>
        <taxon>Hexacorallia</taxon>
        <taxon>Scleractinia</taxon>
        <taxon>Astrocoeniina</taxon>
        <taxon>Acroporidae</taxon>
        <taxon>Acropora</taxon>
    </lineage>
</organism>
<name>A0AAD9V6L5_ACRCE</name>
<evidence type="ECO:0000313" key="2">
    <source>
        <dbReference type="Proteomes" id="UP001249851"/>
    </source>
</evidence>
<sequence length="83" mass="9692">MCLTDVLFGVYKKGEGFKILNHLILSAKFYIYKCKLSGVNPSLQVLKVKTKVVHQIERKIAAKRDKLKKHNEKWMKLEPYVSK</sequence>
<proteinExistence type="predicted"/>
<gene>
    <name evidence="1" type="ORF">P5673_013560</name>
</gene>
<reference evidence="1" key="2">
    <citation type="journal article" date="2023" name="Science">
        <title>Genomic signatures of disease resistance in endangered staghorn corals.</title>
        <authorList>
            <person name="Vollmer S.V."/>
            <person name="Selwyn J.D."/>
            <person name="Despard B.A."/>
            <person name="Roesel C.L."/>
        </authorList>
    </citation>
    <scope>NUCLEOTIDE SEQUENCE</scope>
    <source>
        <strain evidence="1">K2</strain>
    </source>
</reference>
<protein>
    <submittedName>
        <fullName evidence="1">Uncharacterized protein</fullName>
    </submittedName>
</protein>
<dbReference type="Proteomes" id="UP001249851">
    <property type="component" value="Unassembled WGS sequence"/>
</dbReference>